<dbReference type="PANTHER" id="PTHR10794">
    <property type="entry name" value="ABHYDROLASE DOMAIN-CONTAINING PROTEIN"/>
    <property type="match status" value="1"/>
</dbReference>
<dbReference type="InterPro" id="IPR012020">
    <property type="entry name" value="ABHD4"/>
</dbReference>
<sequence length="337" mass="38375">MPVLTSSYCPPWLLANGYVQSIFPTFFRQLDDGHLLRERIPTDDGDFLDLDWSRVGSRTLVVVSHGLEGHSRRPYVLGTVREANRNGWDALAWNFRSCGGDTNLLPRMYHSGATDDLHRVVRHALSQGYEQIHLVGYSMGGNLSLVYAGREAAELPEEVRSVVAFSVPCDLRGSAYQLAKWQNRVFMWKFLRDLKEKMTIKSQRFPHLVNVEGFDDIRTFKQFDDRYTAPLHGFRDAEDYWAQSSSLRYLPHLRVPTLLVNARNDPFLSPECFPQQLAAGHEFLHLEMPDSGGHVGFIQHTDDQTYWMEQRAMRFIADAVADVESLSSLVAPEAAVS</sequence>
<dbReference type="InterPro" id="IPR050960">
    <property type="entry name" value="AB_hydrolase_4_sf"/>
</dbReference>
<dbReference type="PIRSF" id="PIRSF005211">
    <property type="entry name" value="Ab_hydro_YheT"/>
    <property type="match status" value="1"/>
</dbReference>
<dbReference type="RefSeq" id="WP_260977837.1">
    <property type="nucleotide sequence ID" value="NZ_JAOANI010000031.1"/>
</dbReference>
<proteinExistence type="inferred from homology"/>
<dbReference type="InterPro" id="IPR000073">
    <property type="entry name" value="AB_hydrolase_1"/>
</dbReference>
<feature type="active site" description="Charge relay system" evidence="2">
    <location>
        <position position="265"/>
    </location>
</feature>
<dbReference type="Gene3D" id="3.40.50.1820">
    <property type="entry name" value="alpha/beta hydrolase"/>
    <property type="match status" value="1"/>
</dbReference>
<dbReference type="InterPro" id="IPR029058">
    <property type="entry name" value="AB_hydrolase_fold"/>
</dbReference>
<protein>
    <submittedName>
        <fullName evidence="4">Alpha/beta fold hydrolase</fullName>
    </submittedName>
</protein>
<dbReference type="PANTHER" id="PTHR10794:SF94">
    <property type="entry name" value="ESTERASE YHET-RELATED"/>
    <property type="match status" value="1"/>
</dbReference>
<comment type="similarity">
    <text evidence="1">Belongs to the AB hydrolase superfamily. AB hydrolase 4 family.</text>
</comment>
<dbReference type="Proteomes" id="UP001147830">
    <property type="component" value="Unassembled WGS sequence"/>
</dbReference>
<evidence type="ECO:0000256" key="1">
    <source>
        <dbReference type="ARBA" id="ARBA00010884"/>
    </source>
</evidence>
<dbReference type="EMBL" id="JAOANI010000031">
    <property type="protein sequence ID" value="MCT7361005.1"/>
    <property type="molecule type" value="Genomic_DNA"/>
</dbReference>
<dbReference type="GO" id="GO:0034338">
    <property type="term" value="F:short-chain carboxylesterase activity"/>
    <property type="evidence" value="ECO:0007669"/>
    <property type="project" value="TreeGrafter"/>
</dbReference>
<reference evidence="4" key="2">
    <citation type="submission" date="2022-08" db="EMBL/GenBank/DDBJ databases">
        <authorList>
            <person name="Dong C."/>
        </authorList>
    </citation>
    <scope>NUCLEOTIDE SEQUENCE</scope>
    <source>
        <strain evidence="4">59MF3M-4</strain>
    </source>
</reference>
<evidence type="ECO:0000313" key="4">
    <source>
        <dbReference type="EMBL" id="MCT7361005.1"/>
    </source>
</evidence>
<reference evidence="4" key="1">
    <citation type="journal article" date="2022" name="Front. Microbiol.">
        <title>Genome-based taxonomic rearrangement of Oceanobacter-related bacteria including the description of Thalassolituus hydrocarbonoclasticus sp. nov. and Thalassolituus pacificus sp. nov. and emended description of the genus Thalassolituus.</title>
        <authorList>
            <person name="Dong C."/>
            <person name="Wei L."/>
            <person name="Wang J."/>
            <person name="Lai Q."/>
            <person name="Huang Z."/>
            <person name="Shao Z."/>
        </authorList>
    </citation>
    <scope>NUCLEOTIDE SEQUENCE</scope>
    <source>
        <strain evidence="4">59MF3M-4</strain>
    </source>
</reference>
<accession>A0A9X2WIK1</accession>
<feature type="active site" description="Charge relay system" evidence="2">
    <location>
        <position position="138"/>
    </location>
</feature>
<comment type="caution">
    <text evidence="4">The sequence shown here is derived from an EMBL/GenBank/DDBJ whole genome shotgun (WGS) entry which is preliminary data.</text>
</comment>
<dbReference type="SUPFAM" id="SSF53474">
    <property type="entry name" value="alpha/beta-Hydrolases"/>
    <property type="match status" value="1"/>
</dbReference>
<organism evidence="4 5">
    <name type="scientific">Thalassolituus pacificus</name>
    <dbReference type="NCBI Taxonomy" id="2975440"/>
    <lineage>
        <taxon>Bacteria</taxon>
        <taxon>Pseudomonadati</taxon>
        <taxon>Pseudomonadota</taxon>
        <taxon>Gammaproteobacteria</taxon>
        <taxon>Oceanospirillales</taxon>
        <taxon>Oceanospirillaceae</taxon>
        <taxon>Thalassolituus</taxon>
    </lineage>
</organism>
<dbReference type="GO" id="GO:0047372">
    <property type="term" value="F:monoacylglycerol lipase activity"/>
    <property type="evidence" value="ECO:0007669"/>
    <property type="project" value="TreeGrafter"/>
</dbReference>
<feature type="active site" description="Charge relay system" evidence="2">
    <location>
        <position position="294"/>
    </location>
</feature>
<feature type="domain" description="AB hydrolase-1" evidence="3">
    <location>
        <begin position="60"/>
        <end position="300"/>
    </location>
</feature>
<evidence type="ECO:0000256" key="2">
    <source>
        <dbReference type="PIRSR" id="PIRSR005211-1"/>
    </source>
</evidence>
<keyword evidence="5" id="KW-1185">Reference proteome</keyword>
<gene>
    <name evidence="4" type="ORF">NYR02_18425</name>
</gene>
<evidence type="ECO:0000313" key="5">
    <source>
        <dbReference type="Proteomes" id="UP001147830"/>
    </source>
</evidence>
<dbReference type="Pfam" id="PF00561">
    <property type="entry name" value="Abhydrolase_1"/>
    <property type="match status" value="1"/>
</dbReference>
<dbReference type="AlphaFoldDB" id="A0A9X2WIK1"/>
<name>A0A9X2WIK1_9GAMM</name>
<evidence type="ECO:0000259" key="3">
    <source>
        <dbReference type="Pfam" id="PF00561"/>
    </source>
</evidence>
<keyword evidence="4" id="KW-0378">Hydrolase</keyword>